<protein>
    <submittedName>
        <fullName evidence="6">LysR family transcriptional regulator</fullName>
    </submittedName>
</protein>
<dbReference type="InterPro" id="IPR000847">
    <property type="entry name" value="LysR_HTH_N"/>
</dbReference>
<dbReference type="InterPro" id="IPR036390">
    <property type="entry name" value="WH_DNA-bd_sf"/>
</dbReference>
<reference evidence="6" key="1">
    <citation type="submission" date="2022-05" db="EMBL/GenBank/DDBJ databases">
        <title>Sphingomonas sp. strain RMG20 Genome sequencing and assembly.</title>
        <authorList>
            <person name="Kim I."/>
        </authorList>
    </citation>
    <scope>NUCLEOTIDE SEQUENCE</scope>
    <source>
        <strain evidence="6">RMG20</strain>
    </source>
</reference>
<dbReference type="Pfam" id="PF00126">
    <property type="entry name" value="HTH_1"/>
    <property type="match status" value="2"/>
</dbReference>
<evidence type="ECO:0000313" key="6">
    <source>
        <dbReference type="EMBL" id="URW75093.1"/>
    </source>
</evidence>
<evidence type="ECO:0000256" key="1">
    <source>
        <dbReference type="ARBA" id="ARBA00009437"/>
    </source>
</evidence>
<keyword evidence="3" id="KW-0238">DNA-binding</keyword>
<evidence type="ECO:0000259" key="5">
    <source>
        <dbReference type="PROSITE" id="PS50931"/>
    </source>
</evidence>
<dbReference type="RefSeq" id="WP_250750691.1">
    <property type="nucleotide sequence ID" value="NZ_CP098401.1"/>
</dbReference>
<dbReference type="Gene3D" id="1.10.10.10">
    <property type="entry name" value="Winged helix-like DNA-binding domain superfamily/Winged helix DNA-binding domain"/>
    <property type="match status" value="2"/>
</dbReference>
<feature type="domain" description="HTH lysR-type" evidence="5">
    <location>
        <begin position="7"/>
        <end position="64"/>
    </location>
</feature>
<comment type="similarity">
    <text evidence="1">Belongs to the LysR transcriptional regulatory family.</text>
</comment>
<dbReference type="PROSITE" id="PS50931">
    <property type="entry name" value="HTH_LYSR"/>
    <property type="match status" value="2"/>
</dbReference>
<dbReference type="PANTHER" id="PTHR30126">
    <property type="entry name" value="HTH-TYPE TRANSCRIPTIONAL REGULATOR"/>
    <property type="match status" value="1"/>
</dbReference>
<dbReference type="Pfam" id="PF03466">
    <property type="entry name" value="LysR_substrate"/>
    <property type="match status" value="1"/>
</dbReference>
<dbReference type="InterPro" id="IPR036388">
    <property type="entry name" value="WH-like_DNA-bd_sf"/>
</dbReference>
<gene>
    <name evidence="6" type="ORF">M9980_11060</name>
</gene>
<feature type="domain" description="HTH lysR-type" evidence="5">
    <location>
        <begin position="102"/>
        <end position="159"/>
    </location>
</feature>
<evidence type="ECO:0000256" key="4">
    <source>
        <dbReference type="ARBA" id="ARBA00023163"/>
    </source>
</evidence>
<dbReference type="EMBL" id="CP098401">
    <property type="protein sequence ID" value="URW75093.1"/>
    <property type="molecule type" value="Genomic_DNA"/>
</dbReference>
<evidence type="ECO:0000313" key="7">
    <source>
        <dbReference type="Proteomes" id="UP001055580"/>
    </source>
</evidence>
<dbReference type="SUPFAM" id="SSF46785">
    <property type="entry name" value="Winged helix' DNA-binding domain"/>
    <property type="match status" value="2"/>
</dbReference>
<name>A0ABY4TS05_9SPHN</name>
<dbReference type="PANTHER" id="PTHR30126:SF98">
    <property type="entry name" value="HTH-TYPE TRANSCRIPTIONAL ACTIVATOR BAUR"/>
    <property type="match status" value="1"/>
</dbReference>
<evidence type="ECO:0000256" key="3">
    <source>
        <dbReference type="ARBA" id="ARBA00023125"/>
    </source>
</evidence>
<proteinExistence type="inferred from homology"/>
<accession>A0ABY4TS05</accession>
<keyword evidence="2" id="KW-0805">Transcription regulation</keyword>
<dbReference type="Gene3D" id="3.40.190.10">
    <property type="entry name" value="Periplasmic binding protein-like II"/>
    <property type="match status" value="2"/>
</dbReference>
<keyword evidence="4" id="KW-0804">Transcription</keyword>
<dbReference type="SUPFAM" id="SSF53850">
    <property type="entry name" value="Periplasmic binding protein-like II"/>
    <property type="match status" value="1"/>
</dbReference>
<dbReference type="Proteomes" id="UP001055580">
    <property type="component" value="Chromosome"/>
</dbReference>
<dbReference type="PRINTS" id="PR00039">
    <property type="entry name" value="HTHLYSR"/>
</dbReference>
<dbReference type="InterPro" id="IPR005119">
    <property type="entry name" value="LysR_subst-bd"/>
</dbReference>
<sequence length="407" mass="43679">MVSPFDLNLRHLGAIPAIVRLGNMSAAAEASNLSQPALTQGLAKIERQLGVKAFERAPGGMIPTPEGRLIAARVDAAFGHLTQATRYAGRHRRGFNRPERLMTATQLRSYLALADAGSFVDAARATGWSQPALHRAVRDLEQLFASPLVERRGRGIALSADGRAVARGIRLAASELAAAIAELRPDQSMTGRLVVGAMPLSRAWLLPRAIAKLLAEAPGATMAVVEGSWSELVEPLRDGEIDIMIGALRAEIPVGLDQQPLLEDRLAVLARHDHPLAAATALTRAELARYPWIVGPVGSPIRAHWERLFAGDSPPPQPVECGSVITIRGVLAQSDCLTLLSTDQVAVEIAAGILKPLTFADPELVRVIGLTARSDWRPTGLQQRLIEILRRTGEEATSGNRIVEQAK</sequence>
<keyword evidence="7" id="KW-1185">Reference proteome</keyword>
<organism evidence="6 7">
    <name type="scientific">Sphingomonas donggukensis</name>
    <dbReference type="NCBI Taxonomy" id="2949093"/>
    <lineage>
        <taxon>Bacteria</taxon>
        <taxon>Pseudomonadati</taxon>
        <taxon>Pseudomonadota</taxon>
        <taxon>Alphaproteobacteria</taxon>
        <taxon>Sphingomonadales</taxon>
        <taxon>Sphingomonadaceae</taxon>
        <taxon>Sphingomonas</taxon>
    </lineage>
</organism>
<evidence type="ECO:0000256" key="2">
    <source>
        <dbReference type="ARBA" id="ARBA00023015"/>
    </source>
</evidence>